<reference evidence="2" key="1">
    <citation type="journal article" date="2019" name="Int. J. Syst. Evol. Microbiol.">
        <title>The Global Catalogue of Microorganisms (GCM) 10K type strain sequencing project: providing services to taxonomists for standard genome sequencing and annotation.</title>
        <authorList>
            <consortium name="The Broad Institute Genomics Platform"/>
            <consortium name="The Broad Institute Genome Sequencing Center for Infectious Disease"/>
            <person name="Wu L."/>
            <person name="Ma J."/>
        </authorList>
    </citation>
    <scope>NUCLEOTIDE SEQUENCE [LARGE SCALE GENOMIC DNA]</scope>
    <source>
        <strain evidence="2">CCUG 63830</strain>
    </source>
</reference>
<gene>
    <name evidence="1" type="ORF">ACFP90_14440</name>
</gene>
<dbReference type="Proteomes" id="UP001596317">
    <property type="component" value="Unassembled WGS sequence"/>
</dbReference>
<dbReference type="Gene3D" id="3.60.10.10">
    <property type="entry name" value="Endonuclease/exonuclease/phosphatase"/>
    <property type="match status" value="1"/>
</dbReference>
<dbReference type="RefSeq" id="WP_380056869.1">
    <property type="nucleotide sequence ID" value="NZ_JBHSWB010000001.1"/>
</dbReference>
<keyword evidence="2" id="KW-1185">Reference proteome</keyword>
<organism evidence="1 2">
    <name type="scientific">Deinococcus multiflagellatus</name>
    <dbReference type="NCBI Taxonomy" id="1656887"/>
    <lineage>
        <taxon>Bacteria</taxon>
        <taxon>Thermotogati</taxon>
        <taxon>Deinococcota</taxon>
        <taxon>Deinococci</taxon>
        <taxon>Deinococcales</taxon>
        <taxon>Deinococcaceae</taxon>
        <taxon>Deinococcus</taxon>
    </lineage>
</organism>
<protein>
    <recommendedName>
        <fullName evidence="3">Endonuclease/exonuclease/phosphatase domain-containing protein</fullName>
    </recommendedName>
</protein>
<sequence>MERQSSTDLSIPPVASVNSSFIMGEVPGKTFVGAWRVKTDAEPLQAPASLLLKTEATVSAQVAGNRITEVFLRDNTDGHVILVGSFKNGAALSIEDFGDRINEERGGPVDLTYFAYMAPQGAYDAACLKEGGSTSAGYCSFAGKQIARKDLGTQHLSAQGQSLRVISWNLGNVAQSCSTSTGGANYNFKLCYTSTLRRISDQILGFEQARKPDILFFQEVWHGDCRYTSESWYGTYMNQRLCASNARQVNALELILGPSGSRYNYRCTAKEVIPATGLVVNGYECVAVNVNVLKFSALSPTQPENVGVHPNCEAVDSTRNYKGRDTGYQVANVTRLSGGNALTLINAHLSGTVDKECRQRQLSELETNTYTAGKPFTLLAGDWNTEPTNDSTVGGQAYRETFAGPWTSATPTLASSVDDPTQDTAFYVHDALALDHVLSNSFTGSCTRGPNFDGTDHTWTDCSVGAQAF</sequence>
<comment type="caution">
    <text evidence="1">The sequence shown here is derived from an EMBL/GenBank/DDBJ whole genome shotgun (WGS) entry which is preliminary data.</text>
</comment>
<proteinExistence type="predicted"/>
<dbReference type="EMBL" id="JBHSWB010000001">
    <property type="protein sequence ID" value="MFC6661409.1"/>
    <property type="molecule type" value="Genomic_DNA"/>
</dbReference>
<dbReference type="SUPFAM" id="SSF56219">
    <property type="entry name" value="DNase I-like"/>
    <property type="match status" value="1"/>
</dbReference>
<dbReference type="InterPro" id="IPR036691">
    <property type="entry name" value="Endo/exonu/phosph_ase_sf"/>
</dbReference>
<evidence type="ECO:0000313" key="1">
    <source>
        <dbReference type="EMBL" id="MFC6661409.1"/>
    </source>
</evidence>
<name>A0ABW1ZLR8_9DEIO</name>
<evidence type="ECO:0000313" key="2">
    <source>
        <dbReference type="Proteomes" id="UP001596317"/>
    </source>
</evidence>
<evidence type="ECO:0008006" key="3">
    <source>
        <dbReference type="Google" id="ProtNLM"/>
    </source>
</evidence>
<accession>A0ABW1ZLR8</accession>